<gene>
    <name evidence="4" type="ORF">OMP38_20340</name>
</gene>
<dbReference type="GO" id="GO:0016787">
    <property type="term" value="F:hydrolase activity"/>
    <property type="evidence" value="ECO:0007669"/>
    <property type="project" value="UniProtKB-KW"/>
</dbReference>
<dbReference type="InterPro" id="IPR036779">
    <property type="entry name" value="LysM_dom_sf"/>
</dbReference>
<dbReference type="Pfam" id="PF07486">
    <property type="entry name" value="Hydrolase_2"/>
    <property type="match status" value="1"/>
</dbReference>
<dbReference type="InterPro" id="IPR042047">
    <property type="entry name" value="SleB_dom1"/>
</dbReference>
<dbReference type="Pfam" id="PF07833">
    <property type="entry name" value="Cu_amine_oxidN1"/>
    <property type="match status" value="1"/>
</dbReference>
<dbReference type="Gene3D" id="1.10.10.2520">
    <property type="entry name" value="Cell wall hydrolase SleB, domain 1"/>
    <property type="match status" value="1"/>
</dbReference>
<dbReference type="InterPro" id="IPR012854">
    <property type="entry name" value="Cu_amine_oxidase-like_N"/>
</dbReference>
<dbReference type="RefSeq" id="WP_277566699.1">
    <property type="nucleotide sequence ID" value="NZ_JAPDHZ010000003.1"/>
</dbReference>
<organism evidence="4 5">
    <name type="scientific">Cohnella ginsengisoli</name>
    <dbReference type="NCBI Taxonomy" id="425004"/>
    <lineage>
        <taxon>Bacteria</taxon>
        <taxon>Bacillati</taxon>
        <taxon>Bacillota</taxon>
        <taxon>Bacilli</taxon>
        <taxon>Bacillales</taxon>
        <taxon>Paenibacillaceae</taxon>
        <taxon>Cohnella</taxon>
    </lineage>
</organism>
<keyword evidence="5" id="KW-1185">Reference proteome</keyword>
<feature type="region of interest" description="Disordered" evidence="1">
    <location>
        <begin position="274"/>
        <end position="293"/>
    </location>
</feature>
<evidence type="ECO:0000313" key="4">
    <source>
        <dbReference type="EMBL" id="MDG0792956.1"/>
    </source>
</evidence>
<dbReference type="EMBL" id="JAPDHZ010000003">
    <property type="protein sequence ID" value="MDG0792956.1"/>
    <property type="molecule type" value="Genomic_DNA"/>
</dbReference>
<dbReference type="Proteomes" id="UP001153387">
    <property type="component" value="Unassembled WGS sequence"/>
</dbReference>
<evidence type="ECO:0000256" key="1">
    <source>
        <dbReference type="SAM" id="MobiDB-lite"/>
    </source>
</evidence>
<dbReference type="SUPFAM" id="SSF54106">
    <property type="entry name" value="LysM domain"/>
    <property type="match status" value="1"/>
</dbReference>
<feature type="signal peptide" evidence="2">
    <location>
        <begin position="1"/>
        <end position="30"/>
    </location>
</feature>
<dbReference type="InterPro" id="IPR018392">
    <property type="entry name" value="LysM"/>
</dbReference>
<keyword evidence="2" id="KW-0732">Signal</keyword>
<dbReference type="InterPro" id="IPR036582">
    <property type="entry name" value="Mao_N_sf"/>
</dbReference>
<evidence type="ECO:0000259" key="3">
    <source>
        <dbReference type="PROSITE" id="PS51782"/>
    </source>
</evidence>
<evidence type="ECO:0000313" key="5">
    <source>
        <dbReference type="Proteomes" id="UP001153387"/>
    </source>
</evidence>
<keyword evidence="4" id="KW-0378">Hydrolase</keyword>
<dbReference type="SMART" id="SM00257">
    <property type="entry name" value="LysM"/>
    <property type="match status" value="1"/>
</dbReference>
<dbReference type="Gene3D" id="3.10.350.10">
    <property type="entry name" value="LysM domain"/>
    <property type="match status" value="1"/>
</dbReference>
<dbReference type="Gene3D" id="3.30.457.10">
    <property type="entry name" value="Copper amine oxidase-like, N-terminal domain"/>
    <property type="match status" value="1"/>
</dbReference>
<dbReference type="AlphaFoldDB" id="A0A9X4KJ84"/>
<protein>
    <submittedName>
        <fullName evidence="4">Cell wall hydrolase</fullName>
    </submittedName>
</protein>
<accession>A0A9X4KJ84</accession>
<feature type="chain" id="PRO_5040888415" evidence="2">
    <location>
        <begin position="31"/>
        <end position="332"/>
    </location>
</feature>
<dbReference type="PROSITE" id="PS51782">
    <property type="entry name" value="LYSM"/>
    <property type="match status" value="1"/>
</dbReference>
<sequence length="332" mass="35432">MKLIQRLTRIATLALTLFLALGAGATFASANSTNSILYIADVKVDLNRSLWTVGGWTYAPVKELVEHMGWTLEYDGESGRTTIANDLGDVLAFKAGSSDVALNGRTYDIGGTVRLKDGVTYAPLRVVAESMHASVGWKDQEKVAVLQQEALYTVVAGDTLWRIAEAHDTTATALKVRNGLASEALAVGQQLKVVAPEFLDPDVSGQKATAAAAEAIDPVELTLLAKLVEAEAGSEPYEGKLAVASVVMNRLHNDRYPDTLRGVIYAPGQFSPAGNGSLERETPSKDSLKAAKSALSGENNVPGAYSFFNPQLEPAKAKRLKAIKKIGHHVFV</sequence>
<dbReference type="Pfam" id="PF01476">
    <property type="entry name" value="LysM"/>
    <property type="match status" value="1"/>
</dbReference>
<dbReference type="CDD" id="cd00118">
    <property type="entry name" value="LysM"/>
    <property type="match status" value="1"/>
</dbReference>
<dbReference type="SUPFAM" id="SSF55383">
    <property type="entry name" value="Copper amine oxidase, domain N"/>
    <property type="match status" value="1"/>
</dbReference>
<proteinExistence type="predicted"/>
<dbReference type="InterPro" id="IPR011105">
    <property type="entry name" value="Cell_wall_hydrolase_SleB"/>
</dbReference>
<feature type="domain" description="LysM" evidence="3">
    <location>
        <begin position="150"/>
        <end position="193"/>
    </location>
</feature>
<reference evidence="4 5" key="1">
    <citation type="submission" date="2022-10" db="EMBL/GenBank/DDBJ databases">
        <title>Comparative genomic analysis of Cohnella hashimotonis sp. nov., isolated from the International Space Station.</title>
        <authorList>
            <person name="Simpson A."/>
            <person name="Venkateswaran K."/>
        </authorList>
    </citation>
    <scope>NUCLEOTIDE SEQUENCE [LARGE SCALE GENOMIC DNA]</scope>
    <source>
        <strain evidence="4 5">DSM 18997</strain>
    </source>
</reference>
<comment type="caution">
    <text evidence="4">The sequence shown here is derived from an EMBL/GenBank/DDBJ whole genome shotgun (WGS) entry which is preliminary data.</text>
</comment>
<name>A0A9X4KJ84_9BACL</name>
<feature type="compositionally biased region" description="Basic and acidic residues" evidence="1">
    <location>
        <begin position="278"/>
        <end position="289"/>
    </location>
</feature>
<evidence type="ECO:0000256" key="2">
    <source>
        <dbReference type="SAM" id="SignalP"/>
    </source>
</evidence>